<dbReference type="GO" id="GO:0005463">
    <property type="term" value="F:UDP-N-acetylgalactosamine transmembrane transporter activity"/>
    <property type="evidence" value="ECO:0000318"/>
    <property type="project" value="GO_Central"/>
</dbReference>
<feature type="transmembrane region" description="Helical" evidence="9">
    <location>
        <begin position="317"/>
        <end position="335"/>
    </location>
</feature>
<dbReference type="GO" id="GO:0015789">
    <property type="term" value="P:UDP-N-acetylgalactosamine transmembrane transport"/>
    <property type="evidence" value="ECO:0000318"/>
    <property type="project" value="GO_Central"/>
</dbReference>
<evidence type="ECO:0000256" key="4">
    <source>
        <dbReference type="ARBA" id="ARBA00022692"/>
    </source>
</evidence>
<sequence>MGSSSAPAAAAAAAPSRRKVALYLALLTLQYGAQPLISKRFVREDTIVTSLVLATEAAKVICAIILLIAEGSLKKQFSNWTLTGSLTASGLPAAIYALQNSLLQVSYKHLDSLTFSILNQTKLLWTAFFTFLILGQKQSSRQVLALALLIGAAVLLSVGESSSKGSKGGGSDYILLYGIIPVTVASVLSGLASSLCQWASQVKKHTSYMMTIEMSFIGSMCLLASTYRSPDGEAIRKYGFFHEWTFWTVQKLQWIFIDVWDPNHHSLPQIPVLMNAVGGILVGLVTTYAGGVRKGFVIVSALLVTALLQFIFDGKPPSLYCLIALPLVASSIFIYQKHPYVDRKKKD</sequence>
<dbReference type="GeneID" id="100282085"/>
<evidence type="ECO:0000256" key="8">
    <source>
        <dbReference type="ARBA" id="ARBA00046155"/>
    </source>
</evidence>
<dbReference type="Gramene" id="Zm00001eb244760_T004">
    <property type="protein sequence ID" value="Zm00001eb244760_P004"/>
    <property type="gene ID" value="Zm00001eb244760"/>
</dbReference>
<feature type="transmembrane region" description="Helical" evidence="9">
    <location>
        <begin position="143"/>
        <end position="162"/>
    </location>
</feature>
<reference evidence="10" key="2">
    <citation type="submission" date="2019-07" db="EMBL/GenBank/DDBJ databases">
        <authorList>
            <person name="Seetharam A."/>
            <person name="Woodhouse M."/>
            <person name="Cannon E."/>
        </authorList>
    </citation>
    <scope>NUCLEOTIDE SEQUENCE [LARGE SCALE GENOMIC DNA]</scope>
    <source>
        <strain evidence="10">cv. B73</strain>
    </source>
</reference>
<proteinExistence type="evidence at protein level"/>
<evidence type="ECO:0000313" key="11">
    <source>
        <dbReference type="Proteomes" id="UP000007305"/>
    </source>
</evidence>
<evidence type="ECO:0000313" key="10">
    <source>
        <dbReference type="EnsemblPlants" id="Zm00001eb244760_P002"/>
    </source>
</evidence>
<keyword evidence="7 9" id="KW-0472">Membrane</keyword>
<evidence type="ECO:0000256" key="3">
    <source>
        <dbReference type="ARBA" id="ARBA00006447"/>
    </source>
</evidence>
<dbReference type="InterPro" id="IPR037185">
    <property type="entry name" value="EmrE-like"/>
</dbReference>
<evidence type="ECO:0008006" key="13">
    <source>
        <dbReference type="Google" id="ProtNLM"/>
    </source>
</evidence>
<comment type="subcellular location">
    <subcellularLocation>
        <location evidence="2">Golgi apparatus membrane</location>
    </subcellularLocation>
    <subcellularLocation>
        <location evidence="1">Membrane</location>
        <topology evidence="1">Multi-pass membrane protein</topology>
    </subcellularLocation>
</comment>
<keyword evidence="6" id="KW-0333">Golgi apparatus</keyword>
<evidence type="ECO:0000256" key="6">
    <source>
        <dbReference type="ARBA" id="ARBA00023034"/>
    </source>
</evidence>
<keyword evidence="11" id="KW-1185">Reference proteome</keyword>
<evidence type="ECO:0000256" key="2">
    <source>
        <dbReference type="ARBA" id="ARBA00004394"/>
    </source>
</evidence>
<dbReference type="InterPro" id="IPR007271">
    <property type="entry name" value="Nuc_sug_transpt"/>
</dbReference>
<feature type="transmembrane region" description="Helical" evidence="9">
    <location>
        <begin position="80"/>
        <end position="98"/>
    </location>
</feature>
<reference evidence="10" key="3">
    <citation type="submission" date="2021-05" db="UniProtKB">
        <authorList>
            <consortium name="EnsemblPlants"/>
        </authorList>
    </citation>
    <scope>IDENTIFICATION</scope>
    <source>
        <strain evidence="10">cv. B73</strain>
    </source>
</reference>
<evidence type="ECO:0007829" key="12">
    <source>
        <dbReference type="PeptideAtlas" id="A0A804PKC5"/>
    </source>
</evidence>
<evidence type="ECO:0000256" key="5">
    <source>
        <dbReference type="ARBA" id="ARBA00022989"/>
    </source>
</evidence>
<evidence type="ECO:0000256" key="9">
    <source>
        <dbReference type="SAM" id="Phobius"/>
    </source>
</evidence>
<reference evidence="11" key="1">
    <citation type="journal article" date="2009" name="Science">
        <title>The B73 maize genome: complexity, diversity, and dynamics.</title>
        <authorList>
            <person name="Schnable P.S."/>
            <person name="Ware D."/>
            <person name="Fulton R.S."/>
            <person name="Stein J.C."/>
            <person name="Wei F."/>
            <person name="Pasternak S."/>
            <person name="Liang C."/>
            <person name="Zhang J."/>
            <person name="Fulton L."/>
            <person name="Graves T.A."/>
            <person name="Minx P."/>
            <person name="Reily A.D."/>
            <person name="Courtney L."/>
            <person name="Kruchowski S.S."/>
            <person name="Tomlinson C."/>
            <person name="Strong C."/>
            <person name="Delehaunty K."/>
            <person name="Fronick C."/>
            <person name="Courtney B."/>
            <person name="Rock S.M."/>
            <person name="Belter E."/>
            <person name="Du F."/>
            <person name="Kim K."/>
            <person name="Abbott R.M."/>
            <person name="Cotton M."/>
            <person name="Levy A."/>
            <person name="Marchetto P."/>
            <person name="Ochoa K."/>
            <person name="Jackson S.M."/>
            <person name="Gillam B."/>
            <person name="Chen W."/>
            <person name="Yan L."/>
            <person name="Higginbotham J."/>
            <person name="Cardenas M."/>
            <person name="Waligorski J."/>
            <person name="Applebaum E."/>
            <person name="Phelps L."/>
            <person name="Falcone J."/>
            <person name="Kanchi K."/>
            <person name="Thane T."/>
            <person name="Scimone A."/>
            <person name="Thane N."/>
            <person name="Henke J."/>
            <person name="Wang T."/>
            <person name="Ruppert J."/>
            <person name="Shah N."/>
            <person name="Rotter K."/>
            <person name="Hodges J."/>
            <person name="Ingenthron E."/>
            <person name="Cordes M."/>
            <person name="Kohlberg S."/>
            <person name="Sgro J."/>
            <person name="Delgado B."/>
            <person name="Mead K."/>
            <person name="Chinwalla A."/>
            <person name="Leonard S."/>
            <person name="Crouse K."/>
            <person name="Collura K."/>
            <person name="Kudrna D."/>
            <person name="Currie J."/>
            <person name="He R."/>
            <person name="Angelova A."/>
            <person name="Rajasekar S."/>
            <person name="Mueller T."/>
            <person name="Lomeli R."/>
            <person name="Scara G."/>
            <person name="Ko A."/>
            <person name="Delaney K."/>
            <person name="Wissotski M."/>
            <person name="Lopez G."/>
            <person name="Campos D."/>
            <person name="Braidotti M."/>
            <person name="Ashley E."/>
            <person name="Golser W."/>
            <person name="Kim H."/>
            <person name="Lee S."/>
            <person name="Lin J."/>
            <person name="Dujmic Z."/>
            <person name="Kim W."/>
            <person name="Talag J."/>
            <person name="Zuccolo A."/>
            <person name="Fan C."/>
            <person name="Sebastian A."/>
            <person name="Kramer M."/>
            <person name="Spiegel L."/>
            <person name="Nascimento L."/>
            <person name="Zutavern T."/>
            <person name="Miller B."/>
            <person name="Ambroise C."/>
            <person name="Muller S."/>
            <person name="Spooner W."/>
            <person name="Narechania A."/>
            <person name="Ren L."/>
            <person name="Wei S."/>
            <person name="Kumari S."/>
            <person name="Faga B."/>
            <person name="Levy M.J."/>
            <person name="McMahan L."/>
            <person name="Van Buren P."/>
            <person name="Vaughn M.W."/>
            <person name="Ying K."/>
            <person name="Yeh C.-T."/>
            <person name="Emrich S.J."/>
            <person name="Jia Y."/>
            <person name="Kalyanaraman A."/>
            <person name="Hsia A.-P."/>
            <person name="Barbazuk W.B."/>
            <person name="Baucom R.S."/>
            <person name="Brutnell T.P."/>
            <person name="Carpita N.C."/>
            <person name="Chaparro C."/>
            <person name="Chia J.-M."/>
            <person name="Deragon J.-M."/>
            <person name="Estill J.C."/>
            <person name="Fu Y."/>
            <person name="Jeddeloh J.A."/>
            <person name="Han Y."/>
            <person name="Lee H."/>
            <person name="Li P."/>
            <person name="Lisch D.R."/>
            <person name="Liu S."/>
            <person name="Liu Z."/>
            <person name="Nagel D.H."/>
            <person name="McCann M.C."/>
            <person name="SanMiguel P."/>
            <person name="Myers A.M."/>
            <person name="Nettleton D."/>
            <person name="Nguyen J."/>
            <person name="Penning B.W."/>
            <person name="Ponnala L."/>
            <person name="Schneider K.L."/>
            <person name="Schwartz D.C."/>
            <person name="Sharma A."/>
            <person name="Soderlund C."/>
            <person name="Springer N.M."/>
            <person name="Sun Q."/>
            <person name="Wang H."/>
            <person name="Waterman M."/>
            <person name="Westerman R."/>
            <person name="Wolfgruber T.K."/>
            <person name="Yang L."/>
            <person name="Yu Y."/>
            <person name="Zhang L."/>
            <person name="Zhou S."/>
            <person name="Zhu Q."/>
            <person name="Bennetzen J.L."/>
            <person name="Dawe R.K."/>
            <person name="Jiang J."/>
            <person name="Jiang N."/>
            <person name="Presting G.G."/>
            <person name="Wessler S.R."/>
            <person name="Aluru S."/>
            <person name="Martienssen R.A."/>
            <person name="Clifton S.W."/>
            <person name="McCombie W.R."/>
            <person name="Wing R.A."/>
            <person name="Wilson R.K."/>
        </authorList>
    </citation>
    <scope>NUCLEOTIDE SEQUENCE [LARGE SCALE GENOMIC DNA]</scope>
    <source>
        <strain evidence="11">cv. B73</strain>
    </source>
</reference>
<gene>
    <name evidence="10" type="primary">LOC100282085</name>
</gene>
<keyword evidence="12" id="KW-1267">Proteomics identification</keyword>
<feature type="transmembrane region" description="Helical" evidence="9">
    <location>
        <begin position="208"/>
        <end position="227"/>
    </location>
</feature>
<dbReference type="AlphaFoldDB" id="A0A804PKC5"/>
<dbReference type="OrthoDB" id="408493at2759"/>
<feature type="transmembrane region" description="Helical" evidence="9">
    <location>
        <begin position="295"/>
        <end position="311"/>
    </location>
</feature>
<dbReference type="PANTHER" id="PTHR10231">
    <property type="entry name" value="NUCLEOTIDE-SUGAR TRANSMEMBRANE TRANSPORTER"/>
    <property type="match status" value="1"/>
</dbReference>
<dbReference type="Proteomes" id="UP000007305">
    <property type="component" value="Chromosome 5"/>
</dbReference>
<keyword evidence="4 9" id="KW-0812">Transmembrane</keyword>
<feature type="transmembrane region" description="Helical" evidence="9">
    <location>
        <begin position="20"/>
        <end position="37"/>
    </location>
</feature>
<feature type="transmembrane region" description="Helical" evidence="9">
    <location>
        <begin position="270"/>
        <end position="288"/>
    </location>
</feature>
<feature type="transmembrane region" description="Helical" evidence="9">
    <location>
        <begin position="49"/>
        <end position="68"/>
    </location>
</feature>
<organism evidence="10 11">
    <name type="scientific">Zea mays</name>
    <name type="common">Maize</name>
    <dbReference type="NCBI Taxonomy" id="4577"/>
    <lineage>
        <taxon>Eukaryota</taxon>
        <taxon>Viridiplantae</taxon>
        <taxon>Streptophyta</taxon>
        <taxon>Embryophyta</taxon>
        <taxon>Tracheophyta</taxon>
        <taxon>Spermatophyta</taxon>
        <taxon>Magnoliopsida</taxon>
        <taxon>Liliopsida</taxon>
        <taxon>Poales</taxon>
        <taxon>Poaceae</taxon>
        <taxon>PACMAD clade</taxon>
        <taxon>Panicoideae</taxon>
        <taxon>Andropogonodae</taxon>
        <taxon>Andropogoneae</taxon>
        <taxon>Tripsacinae</taxon>
        <taxon>Zea</taxon>
    </lineage>
</organism>
<protein>
    <recommendedName>
        <fullName evidence="13">CMP-sialic acid transporter 5</fullName>
    </recommendedName>
</protein>
<dbReference type="SUPFAM" id="SSF103481">
    <property type="entry name" value="Multidrug resistance efflux transporter EmrE"/>
    <property type="match status" value="1"/>
</dbReference>
<name>A0A804PKC5_MAIZE</name>
<feature type="transmembrane region" description="Helical" evidence="9">
    <location>
        <begin position="174"/>
        <end position="196"/>
    </location>
</feature>
<dbReference type="GO" id="GO:1990569">
    <property type="term" value="P:UDP-N-acetylglucosamine transmembrane transport"/>
    <property type="evidence" value="ECO:0000318"/>
    <property type="project" value="GO_Central"/>
</dbReference>
<comment type="function">
    <text evidence="8">Sugar transporter involved in the transport of CMP-sialic acid from the cytoplasm into the Golgi. May transport important nucleotide sugars such as CMP-Kdo (2-keto-3-deoxy-D-manno-octulosonic acid) in physiological conditions.</text>
</comment>
<dbReference type="RefSeq" id="XP_008643647.1">
    <property type="nucleotide sequence ID" value="XM_008645425.4"/>
</dbReference>
<dbReference type="Pfam" id="PF04142">
    <property type="entry name" value="Nuc_sug_transp"/>
    <property type="match status" value="1"/>
</dbReference>
<dbReference type="GO" id="GO:0000139">
    <property type="term" value="C:Golgi membrane"/>
    <property type="evidence" value="ECO:0007669"/>
    <property type="project" value="UniProtKB-SubCell"/>
</dbReference>
<dbReference type="EnsemblPlants" id="Zm00001eb244760_T004">
    <property type="protein sequence ID" value="Zm00001eb244760_P004"/>
    <property type="gene ID" value="Zm00001eb244760"/>
</dbReference>
<dbReference type="Gramene" id="Zm00001eb244760_T002">
    <property type="protein sequence ID" value="Zm00001eb244760_P002"/>
    <property type="gene ID" value="Zm00001eb244760"/>
</dbReference>
<feature type="transmembrane region" description="Helical" evidence="9">
    <location>
        <begin position="113"/>
        <end position="134"/>
    </location>
</feature>
<evidence type="ECO:0000256" key="1">
    <source>
        <dbReference type="ARBA" id="ARBA00004141"/>
    </source>
</evidence>
<keyword evidence="5 9" id="KW-1133">Transmembrane helix</keyword>
<dbReference type="GO" id="GO:0005783">
    <property type="term" value="C:endoplasmic reticulum"/>
    <property type="evidence" value="ECO:0000318"/>
    <property type="project" value="GO_Central"/>
</dbReference>
<accession>A0A804PKC5</accession>
<evidence type="ECO:0000256" key="7">
    <source>
        <dbReference type="ARBA" id="ARBA00023136"/>
    </source>
</evidence>
<dbReference type="EnsemblPlants" id="Zm00001eb244760_T002">
    <property type="protein sequence ID" value="Zm00001eb244760_P002"/>
    <property type="gene ID" value="Zm00001eb244760"/>
</dbReference>
<comment type="similarity">
    <text evidence="3">Belongs to the nucleotide-sugar transporter family. CMP-Sialate:CMP antiporter (TC 2.A.7.12) subfamily.</text>
</comment>